<proteinExistence type="predicted"/>
<sequence>MEITHLQKLTVPVTDQDAAKAFYVDKLGFEVRTEQPMPMGDNLRWIEVAPKGGQTTLVLCNWIPNTPQVQNAMLETKNTDEAVAALRGAGLSIDDPTPTPWGKQATITDPDGNTFIITDGGGA</sequence>
<dbReference type="RefSeq" id="WP_187281106.1">
    <property type="nucleotide sequence ID" value="NZ_BAABFD010000005.1"/>
</dbReference>
<comment type="caution">
    <text evidence="2">The sequence shown here is derived from an EMBL/GenBank/DDBJ whole genome shotgun (WGS) entry which is preliminary data.</text>
</comment>
<dbReference type="Pfam" id="PF00903">
    <property type="entry name" value="Glyoxalase"/>
    <property type="match status" value="1"/>
</dbReference>
<keyword evidence="3" id="KW-1185">Reference proteome</keyword>
<evidence type="ECO:0000313" key="3">
    <source>
        <dbReference type="Proteomes" id="UP001212498"/>
    </source>
</evidence>
<dbReference type="InterPro" id="IPR029068">
    <property type="entry name" value="Glyas_Bleomycin-R_OHBP_Dase"/>
</dbReference>
<accession>A0ABT4T2T1</accession>
<gene>
    <name evidence="2" type="ORF">OUY24_24570</name>
</gene>
<dbReference type="Gene3D" id="3.10.180.10">
    <property type="entry name" value="2,3-Dihydroxybiphenyl 1,2-Dioxygenase, domain 1"/>
    <property type="match status" value="1"/>
</dbReference>
<dbReference type="Proteomes" id="UP001212498">
    <property type="component" value="Unassembled WGS sequence"/>
</dbReference>
<feature type="domain" description="VOC" evidence="1">
    <location>
        <begin position="5"/>
        <end position="120"/>
    </location>
</feature>
<protein>
    <submittedName>
        <fullName evidence="2">VOC family protein</fullName>
    </submittedName>
</protein>
<name>A0ABT4T2T1_9ACTN</name>
<dbReference type="InterPro" id="IPR037523">
    <property type="entry name" value="VOC_core"/>
</dbReference>
<evidence type="ECO:0000313" key="2">
    <source>
        <dbReference type="EMBL" id="MDA0643816.1"/>
    </source>
</evidence>
<dbReference type="SUPFAM" id="SSF54593">
    <property type="entry name" value="Glyoxalase/Bleomycin resistance protein/Dihydroxybiphenyl dioxygenase"/>
    <property type="match status" value="1"/>
</dbReference>
<reference evidence="2 3" key="1">
    <citation type="submission" date="2022-11" db="EMBL/GenBank/DDBJ databases">
        <title>Nonomuraea corallina sp. nov., a new species of the genus Nonomuraea isolated from sea side sediment in Thai sea.</title>
        <authorList>
            <person name="Ngamcharungchit C."/>
            <person name="Matsumoto A."/>
            <person name="Suriyachadkun C."/>
            <person name="Panbangred W."/>
            <person name="Inahashi Y."/>
            <person name="Intra B."/>
        </authorList>
    </citation>
    <scope>NUCLEOTIDE SEQUENCE [LARGE SCALE GENOMIC DNA]</scope>
    <source>
        <strain evidence="2 3">DSM 43553</strain>
    </source>
</reference>
<dbReference type="PROSITE" id="PS51819">
    <property type="entry name" value="VOC"/>
    <property type="match status" value="1"/>
</dbReference>
<dbReference type="InterPro" id="IPR004360">
    <property type="entry name" value="Glyas_Fos-R_dOase_dom"/>
</dbReference>
<dbReference type="PANTHER" id="PTHR36437:SF2">
    <property type="entry name" value="GLYOXALASE_BLEOMYCIN RESISTANCE PROTEIN_DIOXYGENASE"/>
    <property type="match status" value="1"/>
</dbReference>
<organism evidence="2 3">
    <name type="scientific">Nonomuraea ferruginea</name>
    <dbReference type="NCBI Taxonomy" id="46174"/>
    <lineage>
        <taxon>Bacteria</taxon>
        <taxon>Bacillati</taxon>
        <taxon>Actinomycetota</taxon>
        <taxon>Actinomycetes</taxon>
        <taxon>Streptosporangiales</taxon>
        <taxon>Streptosporangiaceae</taxon>
        <taxon>Nonomuraea</taxon>
    </lineage>
</organism>
<dbReference type="EMBL" id="JAPNUD010000077">
    <property type="protein sequence ID" value="MDA0643816.1"/>
    <property type="molecule type" value="Genomic_DNA"/>
</dbReference>
<dbReference type="PANTHER" id="PTHR36437">
    <property type="entry name" value="GLYOXALASE/BLEOMYCIN RESISTANCE PROTEIN/DIOXYGENASE"/>
    <property type="match status" value="1"/>
</dbReference>
<evidence type="ECO:0000259" key="1">
    <source>
        <dbReference type="PROSITE" id="PS51819"/>
    </source>
</evidence>